<keyword evidence="9" id="KW-0594">Phospholipid biosynthesis</keyword>
<dbReference type="PANTHER" id="PTHR14269:SF62">
    <property type="entry name" value="CDP-DIACYLGLYCEROL--GLYCEROL-3-PHOSPHATE 3-PHOSPHATIDYLTRANSFERASE 1, CHLOROPLASTIC"/>
    <property type="match status" value="1"/>
</dbReference>
<keyword evidence="8 12" id="KW-0472">Membrane</keyword>
<evidence type="ECO:0000256" key="7">
    <source>
        <dbReference type="ARBA" id="ARBA00023098"/>
    </source>
</evidence>
<dbReference type="InterPro" id="IPR000462">
    <property type="entry name" value="CDP-OH_P_trans"/>
</dbReference>
<feature type="transmembrane region" description="Helical" evidence="12">
    <location>
        <begin position="43"/>
        <end position="63"/>
    </location>
</feature>
<evidence type="ECO:0000256" key="12">
    <source>
        <dbReference type="SAM" id="Phobius"/>
    </source>
</evidence>
<gene>
    <name evidence="13" type="ORF">FOJ82_11810</name>
</gene>
<evidence type="ECO:0000313" key="13">
    <source>
        <dbReference type="EMBL" id="TRY17240.1"/>
    </source>
</evidence>
<sequence>MSQAQPAPEWDTDKVLTVPNLISFVRLLGVPVFGWLIIAGHDVWAVGMLALFGATDWLDGWLARKLKQRSPLGIRLDPAADRLYILMAIIALVVRGILPWWMLVVLLARDVMLLMLVPPIRRATGKLALPVLRTGKAATMFLLMAFPLVLIGSAKSLGIQAAFWVGWTFAVAGAVLYWTSGIMYLRRTVEMARERREAIDGSP</sequence>
<dbReference type="AlphaFoldDB" id="A0A553JXS7"/>
<evidence type="ECO:0000256" key="1">
    <source>
        <dbReference type="ARBA" id="ARBA00004141"/>
    </source>
</evidence>
<dbReference type="GO" id="GO:0046474">
    <property type="term" value="P:glycerophospholipid biosynthetic process"/>
    <property type="evidence" value="ECO:0007669"/>
    <property type="project" value="TreeGrafter"/>
</dbReference>
<comment type="subcellular location">
    <subcellularLocation>
        <location evidence="1">Membrane</location>
        <topology evidence="1">Multi-pass membrane protein</topology>
    </subcellularLocation>
</comment>
<evidence type="ECO:0000256" key="11">
    <source>
        <dbReference type="RuleBase" id="RU003750"/>
    </source>
</evidence>
<dbReference type="OrthoDB" id="9796672at2"/>
<proteinExistence type="inferred from homology"/>
<keyword evidence="7" id="KW-0443">Lipid metabolism</keyword>
<comment type="caution">
    <text evidence="13">The sequence shown here is derived from an EMBL/GenBank/DDBJ whole genome shotgun (WGS) entry which is preliminary data.</text>
</comment>
<dbReference type="Pfam" id="PF01066">
    <property type="entry name" value="CDP-OH_P_transf"/>
    <property type="match status" value="1"/>
</dbReference>
<name>A0A553JXS7_9ACTN</name>
<dbReference type="InterPro" id="IPR048254">
    <property type="entry name" value="CDP_ALCOHOL_P_TRANSF_CS"/>
</dbReference>
<dbReference type="UniPathway" id="UPA00085"/>
<keyword evidence="4 11" id="KW-0808">Transferase</keyword>
<evidence type="ECO:0000256" key="5">
    <source>
        <dbReference type="ARBA" id="ARBA00022692"/>
    </source>
</evidence>
<feature type="transmembrane region" description="Helical" evidence="12">
    <location>
        <begin position="127"/>
        <end position="149"/>
    </location>
</feature>
<keyword evidence="6 12" id="KW-1133">Transmembrane helix</keyword>
<feature type="transmembrane region" description="Helical" evidence="12">
    <location>
        <begin position="20"/>
        <end position="38"/>
    </location>
</feature>
<feature type="transmembrane region" description="Helical" evidence="12">
    <location>
        <begin position="83"/>
        <end position="107"/>
    </location>
</feature>
<dbReference type="GO" id="GO:0016020">
    <property type="term" value="C:membrane"/>
    <property type="evidence" value="ECO:0007669"/>
    <property type="project" value="UniProtKB-SubCell"/>
</dbReference>
<dbReference type="InterPro" id="IPR043130">
    <property type="entry name" value="CDP-OH_PTrfase_TM_dom"/>
</dbReference>
<keyword evidence="5 12" id="KW-0812">Transmembrane</keyword>
<dbReference type="InterPro" id="IPR050324">
    <property type="entry name" value="CDP-alcohol_PTase-I"/>
</dbReference>
<dbReference type="PANTHER" id="PTHR14269">
    <property type="entry name" value="CDP-DIACYLGLYCEROL--GLYCEROL-3-PHOSPHATE 3-PHOSPHATIDYLTRANSFERASE-RELATED"/>
    <property type="match status" value="1"/>
</dbReference>
<comment type="similarity">
    <text evidence="2 11">Belongs to the CDP-alcohol phosphatidyltransferase class-I family.</text>
</comment>
<evidence type="ECO:0000256" key="10">
    <source>
        <dbReference type="ARBA" id="ARBA00023264"/>
    </source>
</evidence>
<keyword evidence="3" id="KW-0444">Lipid biosynthesis</keyword>
<dbReference type="RefSeq" id="WP_143938704.1">
    <property type="nucleotide sequence ID" value="NZ_VKKG01000005.1"/>
</dbReference>
<evidence type="ECO:0000256" key="6">
    <source>
        <dbReference type="ARBA" id="ARBA00022989"/>
    </source>
</evidence>
<evidence type="ECO:0000256" key="9">
    <source>
        <dbReference type="ARBA" id="ARBA00023209"/>
    </source>
</evidence>
<dbReference type="EMBL" id="VKKG01000005">
    <property type="protein sequence ID" value="TRY17240.1"/>
    <property type="molecule type" value="Genomic_DNA"/>
</dbReference>
<feature type="transmembrane region" description="Helical" evidence="12">
    <location>
        <begin position="161"/>
        <end position="185"/>
    </location>
</feature>
<dbReference type="InterPro" id="IPR004570">
    <property type="entry name" value="Phosphatidylglycerol_P_synth"/>
</dbReference>
<dbReference type="GO" id="GO:0008444">
    <property type="term" value="F:CDP-diacylglycerol-glycerol-3-phosphate 3-phosphatidyltransferase activity"/>
    <property type="evidence" value="ECO:0007669"/>
    <property type="project" value="InterPro"/>
</dbReference>
<organism evidence="13 14">
    <name type="scientific">Tessaracoccus rhinocerotis</name>
    <dbReference type="NCBI Taxonomy" id="1689449"/>
    <lineage>
        <taxon>Bacteria</taxon>
        <taxon>Bacillati</taxon>
        <taxon>Actinomycetota</taxon>
        <taxon>Actinomycetes</taxon>
        <taxon>Propionibacteriales</taxon>
        <taxon>Propionibacteriaceae</taxon>
        <taxon>Tessaracoccus</taxon>
    </lineage>
</organism>
<accession>A0A553JXS7</accession>
<dbReference type="PROSITE" id="PS00379">
    <property type="entry name" value="CDP_ALCOHOL_P_TRANSF"/>
    <property type="match status" value="1"/>
</dbReference>
<dbReference type="PIRSF" id="PIRSF000847">
    <property type="entry name" value="Phos_ph_gly_syn"/>
    <property type="match status" value="1"/>
</dbReference>
<evidence type="ECO:0000256" key="3">
    <source>
        <dbReference type="ARBA" id="ARBA00022516"/>
    </source>
</evidence>
<evidence type="ECO:0000256" key="2">
    <source>
        <dbReference type="ARBA" id="ARBA00010441"/>
    </source>
</evidence>
<dbReference type="Proteomes" id="UP000317638">
    <property type="component" value="Unassembled WGS sequence"/>
</dbReference>
<evidence type="ECO:0000256" key="8">
    <source>
        <dbReference type="ARBA" id="ARBA00023136"/>
    </source>
</evidence>
<dbReference type="Gene3D" id="1.20.120.1760">
    <property type="match status" value="1"/>
</dbReference>
<evidence type="ECO:0000313" key="14">
    <source>
        <dbReference type="Proteomes" id="UP000317638"/>
    </source>
</evidence>
<keyword evidence="14" id="KW-1185">Reference proteome</keyword>
<evidence type="ECO:0000256" key="4">
    <source>
        <dbReference type="ARBA" id="ARBA00022679"/>
    </source>
</evidence>
<protein>
    <submittedName>
        <fullName evidence="13">CDP-alcohol phosphatidyltransferase family protein</fullName>
    </submittedName>
</protein>
<reference evidence="13 14" key="1">
    <citation type="submission" date="2019-07" db="EMBL/GenBank/DDBJ databases">
        <authorList>
            <person name="Zhou L.-Y."/>
        </authorList>
    </citation>
    <scope>NUCLEOTIDE SEQUENCE [LARGE SCALE GENOMIC DNA]</scope>
    <source>
        <strain evidence="13 14">YIM 101269</strain>
    </source>
</reference>
<keyword evidence="10" id="KW-1208">Phospholipid metabolism</keyword>